<sequence length="257" mass="25985">MASEPPPDAPEQRRLLMLAQLLAVSGGLADAGSLLLAGSFTGHLTGNSVLLLVSLGHGDLRHAIFCLLALAMFVAGSAAGQLWPKRIGGGLDRFQPVLLLELLCMILPLGLALLLPPWHRPLLLAGLAFGNGLQNGALDRVAGVSVHGTYLTGMSSSLLSATLVKPDRAKRAILARTVGCFLLGALAAVPLASAFGTAGLLPVALPLLAALGVCRGRAGAPARPDDPAGVAATGRVDAMGETATASPWAGADPSPGR</sequence>
<dbReference type="Proteomes" id="UP001524547">
    <property type="component" value="Unassembled WGS sequence"/>
</dbReference>
<keyword evidence="1" id="KW-1133">Transmembrane helix</keyword>
<feature type="transmembrane region" description="Helical" evidence="1">
    <location>
        <begin position="62"/>
        <end position="84"/>
    </location>
</feature>
<evidence type="ECO:0000313" key="3">
    <source>
        <dbReference type="Proteomes" id="UP001524547"/>
    </source>
</evidence>
<protein>
    <submittedName>
        <fullName evidence="2">DUF1275 domain-containing protein</fullName>
    </submittedName>
</protein>
<proteinExistence type="predicted"/>
<accession>A0ABT1VWR3</accession>
<reference evidence="2 3" key="1">
    <citation type="submission" date="2022-06" db="EMBL/GenBank/DDBJ databases">
        <title>Rhizosaccharibacter gen. nov. sp. nov. KSS12, endophytic bacteria isolated from sugarcane.</title>
        <authorList>
            <person name="Pitiwittayakul N."/>
        </authorList>
    </citation>
    <scope>NUCLEOTIDE SEQUENCE [LARGE SCALE GENOMIC DNA]</scope>
    <source>
        <strain evidence="2 3">KSS12</strain>
    </source>
</reference>
<comment type="caution">
    <text evidence="2">The sequence shown here is derived from an EMBL/GenBank/DDBJ whole genome shotgun (WGS) entry which is preliminary data.</text>
</comment>
<feature type="transmembrane region" description="Helical" evidence="1">
    <location>
        <begin position="96"/>
        <end position="115"/>
    </location>
</feature>
<dbReference type="EMBL" id="JAMZEJ010000002">
    <property type="protein sequence ID" value="MCQ8239805.1"/>
    <property type="molecule type" value="Genomic_DNA"/>
</dbReference>
<dbReference type="RefSeq" id="WP_422918552.1">
    <property type="nucleotide sequence ID" value="NZ_JAMZEJ010000002.1"/>
</dbReference>
<dbReference type="PANTHER" id="PTHR37314">
    <property type="entry name" value="SLR0142 PROTEIN"/>
    <property type="match status" value="1"/>
</dbReference>
<keyword evidence="1" id="KW-0472">Membrane</keyword>
<evidence type="ECO:0000313" key="2">
    <source>
        <dbReference type="EMBL" id="MCQ8239805.1"/>
    </source>
</evidence>
<feature type="transmembrane region" description="Helical" evidence="1">
    <location>
        <begin position="173"/>
        <end position="192"/>
    </location>
</feature>
<dbReference type="InterPro" id="IPR010699">
    <property type="entry name" value="DUF1275"/>
</dbReference>
<name>A0ABT1VWR3_9PROT</name>
<dbReference type="Pfam" id="PF06912">
    <property type="entry name" value="DUF1275"/>
    <property type="match status" value="1"/>
</dbReference>
<dbReference type="PANTHER" id="PTHR37314:SF4">
    <property type="entry name" value="UPF0700 TRANSMEMBRANE PROTEIN YOAK"/>
    <property type="match status" value="1"/>
</dbReference>
<organism evidence="2 3">
    <name type="scientific">Rhizosaccharibacter radicis</name>
    <dbReference type="NCBI Taxonomy" id="2782605"/>
    <lineage>
        <taxon>Bacteria</taxon>
        <taxon>Pseudomonadati</taxon>
        <taxon>Pseudomonadota</taxon>
        <taxon>Alphaproteobacteria</taxon>
        <taxon>Acetobacterales</taxon>
        <taxon>Acetobacteraceae</taxon>
        <taxon>Rhizosaccharibacter</taxon>
    </lineage>
</organism>
<keyword evidence="3" id="KW-1185">Reference proteome</keyword>
<evidence type="ECO:0000256" key="1">
    <source>
        <dbReference type="SAM" id="Phobius"/>
    </source>
</evidence>
<keyword evidence="1" id="KW-0812">Transmembrane</keyword>
<gene>
    <name evidence="2" type="ORF">NFI88_02980</name>
</gene>